<evidence type="ECO:0000256" key="1">
    <source>
        <dbReference type="SAM" id="MobiDB-lite"/>
    </source>
</evidence>
<feature type="region of interest" description="Disordered" evidence="1">
    <location>
        <begin position="1"/>
        <end position="98"/>
    </location>
</feature>
<evidence type="ECO:0000313" key="3">
    <source>
        <dbReference type="Proteomes" id="UP000735302"/>
    </source>
</evidence>
<keyword evidence="3" id="KW-1185">Reference proteome</keyword>
<accession>A0AAV4AMT7</accession>
<dbReference type="Proteomes" id="UP000735302">
    <property type="component" value="Unassembled WGS sequence"/>
</dbReference>
<dbReference type="EMBL" id="BLXT01003952">
    <property type="protein sequence ID" value="GFO08220.1"/>
    <property type="molecule type" value="Genomic_DNA"/>
</dbReference>
<feature type="region of interest" description="Disordered" evidence="1">
    <location>
        <begin position="783"/>
        <end position="813"/>
    </location>
</feature>
<name>A0AAV4AMT7_9GAST</name>
<feature type="compositionally biased region" description="Basic and acidic residues" evidence="1">
    <location>
        <begin position="783"/>
        <end position="794"/>
    </location>
</feature>
<feature type="compositionally biased region" description="Basic and acidic residues" evidence="1">
    <location>
        <begin position="80"/>
        <end position="89"/>
    </location>
</feature>
<sequence length="1019" mass="116086">MKLSVVVSEASEPAGLSSVAESDNRPDVYSAKPSKQEQQEAPYDKDGLGIAESEGIRGQEATSESLLEKGAGDTGTSSKDIPESARDNGQDSLEADLLQEPSDKRFIQGLADKRFIQGLTDKRFLHGLTDKRFIQGLTDKRFMHGLTDKRFIQGLTDKRFLHGLTDKRFVQGLTDKRFLHGLTDKRFIQGLTDKRFMHGLTDKRFMHGLTDKRFMHGLTDKRFMHGLTDKRFMHGLTDKRFMHGLTDKRFMHGFTDKRFMHGLTDKRLSPSFNADGENTLSEKQKSDKRFIVGLQKRGGSSSTDFQNYLDLDSDARDIDDKGFNDLEVDKKFMHGLTKRSDVNTDLLSNNGYVDGFDSLEFDDHEKRFLHGLVSNKRFIKGFAPTYKRFMKGFIPSDKRFMRGFVTNKRFVQGLVPGNKRFIQGLAPTNKRFIEGLVENDKRFIQGMVPNQKRFISGLVTDNKRFMKGFVKRSVNDEPDPEKDSDVTLDKKFMHGLVRKTIDEPLVNNKDKKFVQGLVRKDAEDRNGYFPFDSGVEGDDFSKIIMPDFASGTAKRFMHGLVKKESDGASESPKRFIKGFSMNSKRDFGDEKRFVQGLAKREMEQVDKKFMKGFTKKDISNKEWYSPSARFDDGQETGIDYVSKMAKKFIRGYVKKEGGSKNGFEINKKFMKGLVKKETDNSMDTRLSKKFMKGFIKKETDDFEDSEMEKKFVQGLVGDSKRSETDIQGEQDSDSKSKENLLKDLPDREGYLEGEKISDRDALDNNALSDSYSQNDKRFMKGFTKREVGTSDHRGQRTRRSVLPESNGNGYGDHQLDTWYRAPYLSSALSSPSFSSSSFTVPDKKFIRGLYNRRDEVLDDDSGSGSVDGNVEKRFVQGLVKRFSRDADVDVDSGQDKRFLKGFVPNKRFVVGLSEYFAKRFPYADGFDGVGSGHNEKRFIQGLVQNKRDSVGSSDQDQFETKGGNFNNFSKRFIMGLTKYSSAPVYYNPYVHQYLGKSMPYRNNGYWTSGQGNSLYGVPT</sequence>
<organism evidence="2 3">
    <name type="scientific">Plakobranchus ocellatus</name>
    <dbReference type="NCBI Taxonomy" id="259542"/>
    <lineage>
        <taxon>Eukaryota</taxon>
        <taxon>Metazoa</taxon>
        <taxon>Spiralia</taxon>
        <taxon>Lophotrochozoa</taxon>
        <taxon>Mollusca</taxon>
        <taxon>Gastropoda</taxon>
        <taxon>Heterobranchia</taxon>
        <taxon>Euthyneura</taxon>
        <taxon>Panpulmonata</taxon>
        <taxon>Sacoglossa</taxon>
        <taxon>Placobranchoidea</taxon>
        <taxon>Plakobranchidae</taxon>
        <taxon>Plakobranchus</taxon>
    </lineage>
</organism>
<dbReference type="AlphaFoldDB" id="A0AAV4AMT7"/>
<protein>
    <submittedName>
        <fullName evidence="2">Uncharacterized protein</fullName>
    </submittedName>
</protein>
<gene>
    <name evidence="2" type="ORF">PoB_003472500</name>
</gene>
<reference evidence="2 3" key="1">
    <citation type="journal article" date="2021" name="Elife">
        <title>Chloroplast acquisition without the gene transfer in kleptoplastic sea slugs, Plakobranchus ocellatus.</title>
        <authorList>
            <person name="Maeda T."/>
            <person name="Takahashi S."/>
            <person name="Yoshida T."/>
            <person name="Shimamura S."/>
            <person name="Takaki Y."/>
            <person name="Nagai Y."/>
            <person name="Toyoda A."/>
            <person name="Suzuki Y."/>
            <person name="Arimoto A."/>
            <person name="Ishii H."/>
            <person name="Satoh N."/>
            <person name="Nishiyama T."/>
            <person name="Hasebe M."/>
            <person name="Maruyama T."/>
            <person name="Minagawa J."/>
            <person name="Obokata J."/>
            <person name="Shigenobu S."/>
        </authorList>
    </citation>
    <scope>NUCLEOTIDE SEQUENCE [LARGE SCALE GENOMIC DNA]</scope>
</reference>
<comment type="caution">
    <text evidence="2">The sequence shown here is derived from an EMBL/GenBank/DDBJ whole genome shotgun (WGS) entry which is preliminary data.</text>
</comment>
<proteinExistence type="predicted"/>
<evidence type="ECO:0000313" key="2">
    <source>
        <dbReference type="EMBL" id="GFO08220.1"/>
    </source>
</evidence>
<feature type="compositionally biased region" description="Basic and acidic residues" evidence="1">
    <location>
        <begin position="34"/>
        <end position="47"/>
    </location>
</feature>
<feature type="region of interest" description="Disordered" evidence="1">
    <location>
        <begin position="713"/>
        <end position="757"/>
    </location>
</feature>
<feature type="compositionally biased region" description="Basic and acidic residues" evidence="1">
    <location>
        <begin position="732"/>
        <end position="757"/>
    </location>
</feature>